<dbReference type="RefSeq" id="WP_160727350.1">
    <property type="nucleotide sequence ID" value="NZ_WTYC01000002.1"/>
</dbReference>
<evidence type="ECO:0008006" key="4">
    <source>
        <dbReference type="Google" id="ProtNLM"/>
    </source>
</evidence>
<protein>
    <recommendedName>
        <fullName evidence="4">DUF1849 family protein</fullName>
    </recommendedName>
</protein>
<evidence type="ECO:0000313" key="2">
    <source>
        <dbReference type="EMBL" id="MXO47803.1"/>
    </source>
</evidence>
<reference evidence="2 3" key="1">
    <citation type="submission" date="2019-12" db="EMBL/GenBank/DDBJ databases">
        <title>Genomic-based taxomic classification of the family Erythrobacteraceae.</title>
        <authorList>
            <person name="Xu L."/>
        </authorList>
    </citation>
    <scope>NUCLEOTIDE SEQUENCE [LARGE SCALE GENOMIC DNA]</scope>
    <source>
        <strain evidence="2 3">DSM 17792</strain>
    </source>
</reference>
<keyword evidence="3" id="KW-1185">Reference proteome</keyword>
<dbReference type="OrthoDB" id="9806180at2"/>
<proteinExistence type="predicted"/>
<sequence>MKVRFLCALSAIAALAGCTSVSGERNSAIPMFATDPFSAQSADGFVAENDIFHRLPVKAIATVRLEKATEASADFVGRHVAEGTILFQAVGSEGRMFCASSNTDAESPPQYDRLIRVFACFQDTDEDARFDRVFTADGMSTAFPVLAQYRTAWEVLPNPVPYRAAPDNPYPAEITMQFVLRRSVPDKNVVLVGQEIGRPGEFETIEYERYALDGNGEFEMFGGKFRVTGQTEKGAVVETVHPVPARPVLLDYTPARTFHVPG</sequence>
<keyword evidence="1" id="KW-0732">Signal</keyword>
<dbReference type="PROSITE" id="PS51257">
    <property type="entry name" value="PROKAR_LIPOPROTEIN"/>
    <property type="match status" value="1"/>
</dbReference>
<evidence type="ECO:0000256" key="1">
    <source>
        <dbReference type="SAM" id="SignalP"/>
    </source>
</evidence>
<comment type="caution">
    <text evidence="2">The sequence shown here is derived from an EMBL/GenBank/DDBJ whole genome shotgun (WGS) entry which is preliminary data.</text>
</comment>
<accession>A0A844XRL1</accession>
<feature type="chain" id="PRO_5033034462" description="DUF1849 family protein" evidence="1">
    <location>
        <begin position="17"/>
        <end position="262"/>
    </location>
</feature>
<gene>
    <name evidence="2" type="ORF">GRI69_06000</name>
</gene>
<organism evidence="2 3">
    <name type="scientific">Qipengyuania vulgaris</name>
    <dbReference type="NCBI Taxonomy" id="291985"/>
    <lineage>
        <taxon>Bacteria</taxon>
        <taxon>Pseudomonadati</taxon>
        <taxon>Pseudomonadota</taxon>
        <taxon>Alphaproteobacteria</taxon>
        <taxon>Sphingomonadales</taxon>
        <taxon>Erythrobacteraceae</taxon>
        <taxon>Qipengyuania</taxon>
    </lineage>
</organism>
<feature type="signal peptide" evidence="1">
    <location>
        <begin position="1"/>
        <end position="16"/>
    </location>
</feature>
<dbReference type="EMBL" id="WTYC01000002">
    <property type="protein sequence ID" value="MXO47803.1"/>
    <property type="molecule type" value="Genomic_DNA"/>
</dbReference>
<evidence type="ECO:0000313" key="3">
    <source>
        <dbReference type="Proteomes" id="UP000448199"/>
    </source>
</evidence>
<dbReference type="Proteomes" id="UP000448199">
    <property type="component" value="Unassembled WGS sequence"/>
</dbReference>
<dbReference type="AlphaFoldDB" id="A0A844XRL1"/>
<name>A0A844XRL1_9SPHN</name>